<dbReference type="InterPro" id="IPR021584">
    <property type="entry name" value="TSP9"/>
</dbReference>
<reference evidence="2" key="1">
    <citation type="journal article" date="2019" name="Database">
        <title>The radish genome database (RadishGD): an integrated information resource for radish genomics.</title>
        <authorList>
            <person name="Yu H.J."/>
            <person name="Baek S."/>
            <person name="Lee Y.J."/>
            <person name="Cho A."/>
            <person name="Mun J.H."/>
        </authorList>
    </citation>
    <scope>NUCLEOTIDE SEQUENCE [LARGE SCALE GENOMIC DNA]</scope>
    <source>
        <strain evidence="2">cv. WK10039</strain>
    </source>
</reference>
<reference evidence="3" key="2">
    <citation type="submission" date="2025-08" db="UniProtKB">
        <authorList>
            <consortium name="RefSeq"/>
        </authorList>
    </citation>
    <scope>IDENTIFICATION</scope>
    <source>
        <tissue evidence="3">Leaf</tissue>
    </source>
</reference>
<evidence type="ECO:0000256" key="1">
    <source>
        <dbReference type="SAM" id="MobiDB-lite"/>
    </source>
</evidence>
<organism evidence="2 3">
    <name type="scientific">Raphanus sativus</name>
    <name type="common">Radish</name>
    <name type="synonym">Raphanus raphanistrum var. sativus</name>
    <dbReference type="NCBI Taxonomy" id="3726"/>
    <lineage>
        <taxon>Eukaryota</taxon>
        <taxon>Viridiplantae</taxon>
        <taxon>Streptophyta</taxon>
        <taxon>Embryophyta</taxon>
        <taxon>Tracheophyta</taxon>
        <taxon>Spermatophyta</taxon>
        <taxon>Magnoliopsida</taxon>
        <taxon>eudicotyledons</taxon>
        <taxon>Gunneridae</taxon>
        <taxon>Pentapetalae</taxon>
        <taxon>rosids</taxon>
        <taxon>malvids</taxon>
        <taxon>Brassicales</taxon>
        <taxon>Brassicaceae</taxon>
        <taxon>Brassiceae</taxon>
        <taxon>Raphanus</taxon>
    </lineage>
</organism>
<sequence>MASSILMSFAPATVRCFATGAKGTTNNTTTKKEEKSIIDFVLGSLTKQDQFYETDPLLKKVDDKKGTTGGNGGRITVSGGKNSVAVPQNKNGGGFGGLFAKK</sequence>
<evidence type="ECO:0000313" key="2">
    <source>
        <dbReference type="Proteomes" id="UP000504610"/>
    </source>
</evidence>
<gene>
    <name evidence="3" type="primary">LOC108827464</name>
</gene>
<accession>A0A6J0L7Z2</accession>
<dbReference type="PANTHER" id="PTHR36370">
    <property type="entry name" value="THYLAKOID SOLUBLE PHOSPHOPROTEIN"/>
    <property type="match status" value="1"/>
</dbReference>
<dbReference type="KEGG" id="rsz:108827464"/>
<feature type="compositionally biased region" description="Polar residues" evidence="1">
    <location>
        <begin position="79"/>
        <end position="89"/>
    </location>
</feature>
<dbReference type="InterPro" id="IPR037244">
    <property type="entry name" value="TSP9_sf"/>
</dbReference>
<dbReference type="SUPFAM" id="SSF144256">
    <property type="entry name" value="TSP9-like"/>
    <property type="match status" value="1"/>
</dbReference>
<feature type="region of interest" description="Disordered" evidence="1">
    <location>
        <begin position="62"/>
        <end position="89"/>
    </location>
</feature>
<name>A0A6J0L7Z2_RAPSA</name>
<dbReference type="AlphaFoldDB" id="A0A6J0L7Z2"/>
<dbReference type="GeneID" id="108827464"/>
<dbReference type="Pfam" id="PF11493">
    <property type="entry name" value="TSP9"/>
    <property type="match status" value="1"/>
</dbReference>
<protein>
    <submittedName>
        <fullName evidence="3">Uncharacterized protein LOC108827464</fullName>
    </submittedName>
</protein>
<dbReference type="GO" id="GO:0009507">
    <property type="term" value="C:chloroplast"/>
    <property type="evidence" value="ECO:0007669"/>
    <property type="project" value="TreeGrafter"/>
</dbReference>
<proteinExistence type="predicted"/>
<dbReference type="PANTHER" id="PTHR36370:SF3">
    <property type="entry name" value="GENOME ASSEMBLY, CHROMOSOME: A10"/>
    <property type="match status" value="1"/>
</dbReference>
<dbReference type="RefSeq" id="XP_018456370.1">
    <property type="nucleotide sequence ID" value="XM_018600868.2"/>
</dbReference>
<evidence type="ECO:0000313" key="3">
    <source>
        <dbReference type="RefSeq" id="XP_018456370.1"/>
    </source>
</evidence>
<keyword evidence="2" id="KW-1185">Reference proteome</keyword>
<dbReference type="Proteomes" id="UP000504610">
    <property type="component" value="Chromosome 9"/>
</dbReference>